<comment type="caution">
    <text evidence="1">The sequence shown here is derived from an EMBL/GenBank/DDBJ whole genome shotgun (WGS) entry which is preliminary data.</text>
</comment>
<dbReference type="AlphaFoldDB" id="A0A5M9K1D5"/>
<evidence type="ECO:0000313" key="2">
    <source>
        <dbReference type="Proteomes" id="UP000322873"/>
    </source>
</evidence>
<name>A0A5M9K1D5_MONFR</name>
<evidence type="ECO:0000313" key="1">
    <source>
        <dbReference type="EMBL" id="KAA8575614.1"/>
    </source>
</evidence>
<gene>
    <name evidence="1" type="ORF">EYC84_004741</name>
</gene>
<protein>
    <submittedName>
        <fullName evidence="1">Uncharacterized protein</fullName>
    </submittedName>
</protein>
<reference evidence="1 2" key="1">
    <citation type="submission" date="2019-06" db="EMBL/GenBank/DDBJ databases">
        <title>Genome Sequence of the Brown Rot Fungal Pathogen Monilinia fructicola.</title>
        <authorList>
            <person name="De Miccolis Angelini R.M."/>
            <person name="Landi L."/>
            <person name="Abate D."/>
            <person name="Pollastro S."/>
            <person name="Romanazzi G."/>
            <person name="Faretra F."/>
        </authorList>
    </citation>
    <scope>NUCLEOTIDE SEQUENCE [LARGE SCALE GENOMIC DNA]</scope>
    <source>
        <strain evidence="1 2">Mfrc123</strain>
    </source>
</reference>
<dbReference type="Proteomes" id="UP000322873">
    <property type="component" value="Unassembled WGS sequence"/>
</dbReference>
<accession>A0A5M9K1D5</accession>
<dbReference type="EMBL" id="VICG01000002">
    <property type="protein sequence ID" value="KAA8575614.1"/>
    <property type="molecule type" value="Genomic_DNA"/>
</dbReference>
<keyword evidence="2" id="KW-1185">Reference proteome</keyword>
<organism evidence="1 2">
    <name type="scientific">Monilinia fructicola</name>
    <name type="common">Brown rot fungus</name>
    <name type="synonym">Ciboria fructicola</name>
    <dbReference type="NCBI Taxonomy" id="38448"/>
    <lineage>
        <taxon>Eukaryota</taxon>
        <taxon>Fungi</taxon>
        <taxon>Dikarya</taxon>
        <taxon>Ascomycota</taxon>
        <taxon>Pezizomycotina</taxon>
        <taxon>Leotiomycetes</taxon>
        <taxon>Helotiales</taxon>
        <taxon>Sclerotiniaceae</taxon>
        <taxon>Monilinia</taxon>
    </lineage>
</organism>
<sequence>MGLRSNILKSFNPINTTYWYIPDEEAMRPRTLNQRELKGLHLHKVSRSPEVSRLYQVPYLVRHVRHAQCTIHP</sequence>
<proteinExistence type="predicted"/>